<protein>
    <submittedName>
        <fullName evidence="2">Uncharacterized protein</fullName>
    </submittedName>
</protein>
<dbReference type="AlphaFoldDB" id="A0A2N5W976"/>
<sequence length="242" mass="26678">MNEWKNIGACCLKSCVLQATGSTTSRTSSVLRATWLYNILPHPFTSSAGCISGNKVCWPLPPDSRISKQHCSTLSGPAYPQDLCSTPNLLQQLAYKPDSPHHEEFDLNCGRHTGCVDFSGIKRTSARPKGVRTPIRTPNKHGVQPLHTPLERRAGAARHSQHAARHVHAYNRCAHGEQASRRARQACRACTPVWRACKACTPFGQACRPCTPVGSRYRSNLIRVLRTLIAGLTSASRFERLT</sequence>
<accession>A0A2N5W976</accession>
<evidence type="ECO:0000313" key="2">
    <source>
        <dbReference type="EMBL" id="PLW58777.1"/>
    </source>
</evidence>
<organism evidence="2 3">
    <name type="scientific">Puccinia coronata f. sp. avenae</name>
    <dbReference type="NCBI Taxonomy" id="200324"/>
    <lineage>
        <taxon>Eukaryota</taxon>
        <taxon>Fungi</taxon>
        <taxon>Dikarya</taxon>
        <taxon>Basidiomycota</taxon>
        <taxon>Pucciniomycotina</taxon>
        <taxon>Pucciniomycetes</taxon>
        <taxon>Pucciniales</taxon>
        <taxon>Pucciniaceae</taxon>
        <taxon>Puccinia</taxon>
    </lineage>
</organism>
<evidence type="ECO:0000256" key="1">
    <source>
        <dbReference type="SAM" id="MobiDB-lite"/>
    </source>
</evidence>
<reference evidence="2 3" key="1">
    <citation type="submission" date="2017-11" db="EMBL/GenBank/DDBJ databases">
        <title>De novo assembly and phasing of dikaryotic genomes from two isolates of Puccinia coronata f. sp. avenae, the causal agent of oat crown rust.</title>
        <authorList>
            <person name="Miller M.E."/>
            <person name="Zhang Y."/>
            <person name="Omidvar V."/>
            <person name="Sperschneider J."/>
            <person name="Schwessinger B."/>
            <person name="Raley C."/>
            <person name="Palmer J.M."/>
            <person name="Garnica D."/>
            <person name="Upadhyaya N."/>
            <person name="Rathjen J."/>
            <person name="Taylor J.M."/>
            <person name="Park R.F."/>
            <person name="Dodds P.N."/>
            <person name="Hirsch C.D."/>
            <person name="Kianian S.F."/>
            <person name="Figueroa M."/>
        </authorList>
    </citation>
    <scope>NUCLEOTIDE SEQUENCE [LARGE SCALE GENOMIC DNA]</scope>
    <source>
        <strain evidence="2">12NC29</strain>
    </source>
</reference>
<dbReference type="EMBL" id="PGCJ01000001">
    <property type="protein sequence ID" value="PLW58777.1"/>
    <property type="molecule type" value="Genomic_DNA"/>
</dbReference>
<evidence type="ECO:0000313" key="3">
    <source>
        <dbReference type="Proteomes" id="UP000235388"/>
    </source>
</evidence>
<dbReference type="Proteomes" id="UP000235388">
    <property type="component" value="Unassembled WGS sequence"/>
</dbReference>
<keyword evidence="3" id="KW-1185">Reference proteome</keyword>
<name>A0A2N5W976_9BASI</name>
<dbReference type="STRING" id="200324.A0A2N5W976"/>
<proteinExistence type="predicted"/>
<comment type="caution">
    <text evidence="2">The sequence shown here is derived from an EMBL/GenBank/DDBJ whole genome shotgun (WGS) entry which is preliminary data.</text>
</comment>
<feature type="region of interest" description="Disordered" evidence="1">
    <location>
        <begin position="126"/>
        <end position="146"/>
    </location>
</feature>
<gene>
    <name evidence="2" type="ORF">PCANC_00442</name>
</gene>